<dbReference type="Proteomes" id="UP001485043">
    <property type="component" value="Unassembled WGS sequence"/>
</dbReference>
<evidence type="ECO:0000313" key="1">
    <source>
        <dbReference type="EMBL" id="KAK9864761.1"/>
    </source>
</evidence>
<dbReference type="AlphaFoldDB" id="A0AAW1T4W2"/>
<sequence>MTVIGRKNVFEKGGVTCDHKSVLMRPGSADIFFPTDFPLLTHMHSRAGQQHSLASDVSGRHMKDYSNFSIYLGGTLQPKP</sequence>
<keyword evidence="2" id="KW-1185">Reference proteome</keyword>
<organism evidence="1 2">
    <name type="scientific">Apatococcus fuscideae</name>
    <dbReference type="NCBI Taxonomy" id="2026836"/>
    <lineage>
        <taxon>Eukaryota</taxon>
        <taxon>Viridiplantae</taxon>
        <taxon>Chlorophyta</taxon>
        <taxon>core chlorophytes</taxon>
        <taxon>Trebouxiophyceae</taxon>
        <taxon>Chlorellales</taxon>
        <taxon>Chlorellaceae</taxon>
        <taxon>Apatococcus</taxon>
    </lineage>
</organism>
<comment type="caution">
    <text evidence="1">The sequence shown here is derived from an EMBL/GenBank/DDBJ whole genome shotgun (WGS) entry which is preliminary data.</text>
</comment>
<dbReference type="EMBL" id="JALJOV010000316">
    <property type="protein sequence ID" value="KAK9864761.1"/>
    <property type="molecule type" value="Genomic_DNA"/>
</dbReference>
<gene>
    <name evidence="1" type="ORF">WJX84_001254</name>
</gene>
<accession>A0AAW1T4W2</accession>
<evidence type="ECO:0000313" key="2">
    <source>
        <dbReference type="Proteomes" id="UP001485043"/>
    </source>
</evidence>
<name>A0AAW1T4W2_9CHLO</name>
<protein>
    <submittedName>
        <fullName evidence="1">Uncharacterized protein</fullName>
    </submittedName>
</protein>
<proteinExistence type="predicted"/>
<reference evidence="1 2" key="1">
    <citation type="journal article" date="2024" name="Nat. Commun.">
        <title>Phylogenomics reveals the evolutionary origins of lichenization in chlorophyte algae.</title>
        <authorList>
            <person name="Puginier C."/>
            <person name="Libourel C."/>
            <person name="Otte J."/>
            <person name="Skaloud P."/>
            <person name="Haon M."/>
            <person name="Grisel S."/>
            <person name="Petersen M."/>
            <person name="Berrin J.G."/>
            <person name="Delaux P.M."/>
            <person name="Dal Grande F."/>
            <person name="Keller J."/>
        </authorList>
    </citation>
    <scope>NUCLEOTIDE SEQUENCE [LARGE SCALE GENOMIC DNA]</scope>
    <source>
        <strain evidence="1 2">SAG 2523</strain>
    </source>
</reference>